<dbReference type="Gene3D" id="1.20.120.520">
    <property type="entry name" value="nmb1532 protein domain like"/>
    <property type="match status" value="1"/>
</dbReference>
<proteinExistence type="predicted"/>
<gene>
    <name evidence="3" type="ORF">ISP25_01440</name>
    <name evidence="4" type="ORF">ISP25_03800</name>
    <name evidence="5" type="ORF">ISP25_22060</name>
</gene>
<organism evidence="4 6">
    <name type="scientific">Rhodanobacter hydrolyticus</name>
    <dbReference type="NCBI Taxonomy" id="2250595"/>
    <lineage>
        <taxon>Bacteria</taxon>
        <taxon>Pseudomonadati</taxon>
        <taxon>Pseudomonadota</taxon>
        <taxon>Gammaproteobacteria</taxon>
        <taxon>Lysobacterales</taxon>
        <taxon>Rhodanobacteraceae</taxon>
        <taxon>Rhodanobacter</taxon>
    </lineage>
</organism>
<evidence type="ECO:0000313" key="6">
    <source>
        <dbReference type="Proteomes" id="UP001620339"/>
    </source>
</evidence>
<keyword evidence="1" id="KW-0175">Coiled coil</keyword>
<dbReference type="EMBL" id="JADIKK010000008">
    <property type="protein sequence ID" value="MFK2879754.1"/>
    <property type="molecule type" value="Genomic_DNA"/>
</dbReference>
<evidence type="ECO:0000313" key="3">
    <source>
        <dbReference type="EMBL" id="MFK2875735.1"/>
    </source>
</evidence>
<dbReference type="Proteomes" id="UP001620339">
    <property type="component" value="Unassembled WGS sequence"/>
</dbReference>
<evidence type="ECO:0000256" key="1">
    <source>
        <dbReference type="SAM" id="Coils"/>
    </source>
</evidence>
<feature type="domain" description="Hemerythrin-like" evidence="2">
    <location>
        <begin position="4"/>
        <end position="124"/>
    </location>
</feature>
<dbReference type="Pfam" id="PF01814">
    <property type="entry name" value="Hemerythrin"/>
    <property type="match status" value="1"/>
</dbReference>
<evidence type="ECO:0000313" key="5">
    <source>
        <dbReference type="EMBL" id="MFK2879754.1"/>
    </source>
</evidence>
<comment type="caution">
    <text evidence="4">The sequence shown here is derived from an EMBL/GenBank/DDBJ whole genome shotgun (WGS) entry which is preliminary data.</text>
</comment>
<keyword evidence="6" id="KW-1185">Reference proteome</keyword>
<dbReference type="EMBL" id="JADIKK010000008">
    <property type="protein sequence ID" value="MFK2876189.1"/>
    <property type="molecule type" value="Genomic_DNA"/>
</dbReference>
<sequence>MKNAIQLLTDDHKKIKSLLEELANTSTRAVKKRAQLLDEVATMLKIHTTIEEEIFYPAFKQAGNKDDAKTYFEAMEEHRAAGELVLPDLMGTKPDSEQFSGRAKVLKELVVHHADEEEQGMFKRAKSIFDKAALDALGERMQARKAQMLGE</sequence>
<dbReference type="CDD" id="cd12108">
    <property type="entry name" value="Hr-like"/>
    <property type="match status" value="1"/>
</dbReference>
<name>A0ABW8J1S4_9GAMM</name>
<dbReference type="PANTHER" id="PTHR35585">
    <property type="entry name" value="HHE DOMAIN PROTEIN (AFU_ORTHOLOGUE AFUA_4G00730)"/>
    <property type="match status" value="1"/>
</dbReference>
<feature type="coiled-coil region" evidence="1">
    <location>
        <begin position="5"/>
        <end position="39"/>
    </location>
</feature>
<evidence type="ECO:0000313" key="4">
    <source>
        <dbReference type="EMBL" id="MFK2876189.1"/>
    </source>
</evidence>
<evidence type="ECO:0000259" key="2">
    <source>
        <dbReference type="Pfam" id="PF01814"/>
    </source>
</evidence>
<dbReference type="InterPro" id="IPR012312">
    <property type="entry name" value="Hemerythrin-like"/>
</dbReference>
<reference evidence="4 6" key="1">
    <citation type="submission" date="2020-10" db="EMBL/GenBank/DDBJ databases">
        <title>Phylogeny of dyella-like bacteria.</title>
        <authorList>
            <person name="Fu J."/>
        </authorList>
    </citation>
    <scope>NUCLEOTIDE SEQUENCE [LARGE SCALE GENOMIC DNA]</scope>
    <source>
        <strain evidence="4 6">KACC 19113</strain>
    </source>
</reference>
<dbReference type="EMBL" id="JADIKK010000007">
    <property type="protein sequence ID" value="MFK2875735.1"/>
    <property type="molecule type" value="Genomic_DNA"/>
</dbReference>
<dbReference type="PANTHER" id="PTHR35585:SF1">
    <property type="entry name" value="HHE DOMAIN PROTEIN (AFU_ORTHOLOGUE AFUA_4G00730)"/>
    <property type="match status" value="1"/>
</dbReference>
<accession>A0ABW8J1S4</accession>
<protein>
    <submittedName>
        <fullName evidence="4">Hemerythrin domain-containing protein</fullName>
    </submittedName>
</protein>